<dbReference type="KEGG" id="tmb:Thimo_0608"/>
<dbReference type="HOGENOM" id="CLU_052010_0_0_6"/>
<sequence length="306" mass="33527">MAVTAPTRWRTGTASVRGAAHRRNGMPNQDAVRATRCPDHTPLILALADGHGSARCFRSHCGARLAVGVAHLARSQLHEPVGLSQVKRWAEEQLPRELVRQWRRRVERHLAREPFTANELAPLDAAGRRALAANPFLAYGTTLLMVIAAPAFILYLQLGDGDILTVAANGGIERPIAKDPRLIANETTSLCSPQAWEEMRVTFQALAGTPPGLILAATDGYANSFRDEAGFQQVARDLWEMIRSGGWDDIEEQLPDWLQEATEQGSGDDITVGLLAERTDPRRPDAAPRLERDAEPNERATPTETA</sequence>
<protein>
    <recommendedName>
        <fullName evidence="3">PPM-type phosphatase domain-containing protein</fullName>
    </recommendedName>
</protein>
<organism evidence="4 5">
    <name type="scientific">Thioflavicoccus mobilis 8321</name>
    <dbReference type="NCBI Taxonomy" id="765912"/>
    <lineage>
        <taxon>Bacteria</taxon>
        <taxon>Pseudomonadati</taxon>
        <taxon>Pseudomonadota</taxon>
        <taxon>Gammaproteobacteria</taxon>
        <taxon>Chromatiales</taxon>
        <taxon>Chromatiaceae</taxon>
        <taxon>Thioflavicoccus</taxon>
    </lineage>
</organism>
<gene>
    <name evidence="4" type="ORF">Thimo_0608</name>
</gene>
<evidence type="ECO:0000259" key="3">
    <source>
        <dbReference type="Pfam" id="PF13672"/>
    </source>
</evidence>
<dbReference type="EMBL" id="CP003051">
    <property type="protein sequence ID" value="AGA89453.1"/>
    <property type="molecule type" value="Genomic_DNA"/>
</dbReference>
<dbReference type="STRING" id="765912.Thimo_0608"/>
<feature type="compositionally biased region" description="Basic and acidic residues" evidence="1">
    <location>
        <begin position="277"/>
        <end position="298"/>
    </location>
</feature>
<feature type="region of interest" description="Disordered" evidence="1">
    <location>
        <begin position="262"/>
        <end position="306"/>
    </location>
</feature>
<dbReference type="eggNOG" id="COG0631">
    <property type="taxonomic scope" value="Bacteria"/>
</dbReference>
<dbReference type="InterPro" id="IPR036457">
    <property type="entry name" value="PPM-type-like_dom_sf"/>
</dbReference>
<feature type="domain" description="PPM-type phosphatase" evidence="3">
    <location>
        <begin position="17"/>
        <end position="259"/>
    </location>
</feature>
<reference evidence="4 5" key="1">
    <citation type="submission" date="2011-09" db="EMBL/GenBank/DDBJ databases">
        <title>Complete sequence of chromosome of Thioflavicoccus mobilis 8321.</title>
        <authorList>
            <consortium name="US DOE Joint Genome Institute"/>
            <person name="Lucas S."/>
            <person name="Han J."/>
            <person name="Lapidus A."/>
            <person name="Cheng J.-F."/>
            <person name="Goodwin L."/>
            <person name="Pitluck S."/>
            <person name="Peters L."/>
            <person name="Ovchinnikova G."/>
            <person name="Lu M."/>
            <person name="Detter J.C."/>
            <person name="Han C."/>
            <person name="Tapia R."/>
            <person name="Land M."/>
            <person name="Hauser L."/>
            <person name="Kyrpides N."/>
            <person name="Ivanova N."/>
            <person name="Pagani I."/>
            <person name="Vogl K."/>
            <person name="Liu Z."/>
            <person name="Imhoff J."/>
            <person name="Thiel V."/>
            <person name="Frigaard N.-U."/>
            <person name="Bryant D."/>
            <person name="Woyke T."/>
        </authorList>
    </citation>
    <scope>NUCLEOTIDE SEQUENCE [LARGE SCALE GENOMIC DNA]</scope>
    <source>
        <strain evidence="4 5">8321</strain>
    </source>
</reference>
<evidence type="ECO:0000313" key="4">
    <source>
        <dbReference type="EMBL" id="AGA89453.1"/>
    </source>
</evidence>
<evidence type="ECO:0000313" key="5">
    <source>
        <dbReference type="Proteomes" id="UP000010816"/>
    </source>
</evidence>
<feature type="transmembrane region" description="Helical" evidence="2">
    <location>
        <begin position="136"/>
        <end position="156"/>
    </location>
</feature>
<dbReference type="AlphaFoldDB" id="L0GRQ6"/>
<name>L0GRQ6_9GAMM</name>
<evidence type="ECO:0000256" key="2">
    <source>
        <dbReference type="SAM" id="Phobius"/>
    </source>
</evidence>
<proteinExistence type="predicted"/>
<keyword evidence="2" id="KW-0472">Membrane</keyword>
<dbReference type="Proteomes" id="UP000010816">
    <property type="component" value="Chromosome"/>
</dbReference>
<dbReference type="SUPFAM" id="SSF81606">
    <property type="entry name" value="PP2C-like"/>
    <property type="match status" value="1"/>
</dbReference>
<dbReference type="Pfam" id="PF13672">
    <property type="entry name" value="PP2C_2"/>
    <property type="match status" value="1"/>
</dbReference>
<keyword evidence="2" id="KW-0812">Transmembrane</keyword>
<keyword evidence="5" id="KW-1185">Reference proteome</keyword>
<dbReference type="Gene3D" id="3.60.40.10">
    <property type="entry name" value="PPM-type phosphatase domain"/>
    <property type="match status" value="1"/>
</dbReference>
<dbReference type="InterPro" id="IPR001932">
    <property type="entry name" value="PPM-type_phosphatase-like_dom"/>
</dbReference>
<evidence type="ECO:0000256" key="1">
    <source>
        <dbReference type="SAM" id="MobiDB-lite"/>
    </source>
</evidence>
<accession>L0GRQ6</accession>
<dbReference type="PATRIC" id="fig|765912.4.peg.594"/>
<keyword evidence="2" id="KW-1133">Transmembrane helix</keyword>